<gene>
    <name evidence="9" type="ORF">H9657_09135</name>
</gene>
<feature type="region of interest" description="Disordered" evidence="6">
    <location>
        <begin position="291"/>
        <end position="310"/>
    </location>
</feature>
<comment type="subcellular location">
    <subcellularLocation>
        <location evidence="1">Membrane</location>
        <topology evidence="1">Multi-pass membrane protein</topology>
    </subcellularLocation>
</comment>
<accession>A0ABR8QDE0</accession>
<dbReference type="Gene3D" id="1.10.3730.20">
    <property type="match status" value="2"/>
</dbReference>
<dbReference type="InterPro" id="IPR050638">
    <property type="entry name" value="AA-Vitamin_Transporters"/>
</dbReference>
<evidence type="ECO:0000256" key="4">
    <source>
        <dbReference type="ARBA" id="ARBA00022989"/>
    </source>
</evidence>
<evidence type="ECO:0000256" key="3">
    <source>
        <dbReference type="ARBA" id="ARBA00022692"/>
    </source>
</evidence>
<sequence length="343" mass="35404">MESTWRWSLLAAVAPVTWGAAYFVTAQTLPATHPLWGSVLRALPAGLVLLAIARRAPRGAWWWRSLVLGALNMSAFFVLVYVAAQRLPTSVASTVMAVSPFALALVAWPLLGQRPRAASLAGAGLGFAGVVAMLLTGSVTVDPLGVLAGTTAMLMSSLGFVLATRWKDDVDVLTTTSWQLVAGGLLLVPVALASEGAPPALDGRAWLGLAFLSLVATALAYVTWFTALRHLPASAVGLVGLLNPVTGVALGLALGGEHLTPLQALGVLMVLAGVLVGQPAARALLRRTRPGRGTVVPGRSTTGDHRRTRDDDVLDAQQVAHVAQPASSIVGSSGTSGAGRCSR</sequence>
<keyword evidence="5 7" id="KW-0472">Membrane</keyword>
<reference evidence="9 10" key="1">
    <citation type="submission" date="2020-08" db="EMBL/GenBank/DDBJ databases">
        <title>A Genomic Blueprint of the Chicken Gut Microbiome.</title>
        <authorList>
            <person name="Gilroy R."/>
            <person name="Ravi A."/>
            <person name="Getino M."/>
            <person name="Pursley I."/>
            <person name="Horton D.L."/>
            <person name="Alikhan N.-F."/>
            <person name="Baker D."/>
            <person name="Gharbi K."/>
            <person name="Hall N."/>
            <person name="Watson M."/>
            <person name="Adriaenssens E.M."/>
            <person name="Foster-Nyarko E."/>
            <person name="Jarju S."/>
            <person name="Secka A."/>
            <person name="Antonio M."/>
            <person name="Oren A."/>
            <person name="Chaudhuri R."/>
            <person name="La Ragione R.M."/>
            <person name="Hildebrand F."/>
            <person name="Pallen M.J."/>
        </authorList>
    </citation>
    <scope>NUCLEOTIDE SEQUENCE [LARGE SCALE GENOMIC DNA]</scope>
    <source>
        <strain evidence="9 10">Sa3CUA2</strain>
    </source>
</reference>
<dbReference type="Pfam" id="PF00892">
    <property type="entry name" value="EamA"/>
    <property type="match status" value="2"/>
</dbReference>
<feature type="domain" description="EamA" evidence="8">
    <location>
        <begin position="144"/>
        <end position="276"/>
    </location>
</feature>
<feature type="transmembrane region" description="Helical" evidence="7">
    <location>
        <begin position="65"/>
        <end position="84"/>
    </location>
</feature>
<comment type="caution">
    <text evidence="9">The sequence shown here is derived from an EMBL/GenBank/DDBJ whole genome shotgun (WGS) entry which is preliminary data.</text>
</comment>
<keyword evidence="3 7" id="KW-0812">Transmembrane</keyword>
<feature type="transmembrane region" description="Helical" evidence="7">
    <location>
        <begin position="90"/>
        <end position="111"/>
    </location>
</feature>
<feature type="transmembrane region" description="Helical" evidence="7">
    <location>
        <begin position="170"/>
        <end position="193"/>
    </location>
</feature>
<evidence type="ECO:0000256" key="5">
    <source>
        <dbReference type="ARBA" id="ARBA00023136"/>
    </source>
</evidence>
<feature type="domain" description="EamA" evidence="8">
    <location>
        <begin position="6"/>
        <end position="134"/>
    </location>
</feature>
<evidence type="ECO:0000313" key="9">
    <source>
        <dbReference type="EMBL" id="MBD7918440.1"/>
    </source>
</evidence>
<feature type="transmembrane region" description="Helical" evidence="7">
    <location>
        <begin position="235"/>
        <end position="256"/>
    </location>
</feature>
<feature type="transmembrane region" description="Helical" evidence="7">
    <location>
        <begin position="144"/>
        <end position="163"/>
    </location>
</feature>
<dbReference type="PANTHER" id="PTHR32322">
    <property type="entry name" value="INNER MEMBRANE TRANSPORTER"/>
    <property type="match status" value="1"/>
</dbReference>
<dbReference type="SUPFAM" id="SSF103481">
    <property type="entry name" value="Multidrug resistance efflux transporter EmrE"/>
    <property type="match status" value="2"/>
</dbReference>
<evidence type="ECO:0000256" key="7">
    <source>
        <dbReference type="SAM" id="Phobius"/>
    </source>
</evidence>
<dbReference type="InterPro" id="IPR000620">
    <property type="entry name" value="EamA_dom"/>
</dbReference>
<evidence type="ECO:0000256" key="2">
    <source>
        <dbReference type="ARBA" id="ARBA00007362"/>
    </source>
</evidence>
<dbReference type="PANTHER" id="PTHR32322:SF2">
    <property type="entry name" value="EAMA DOMAIN-CONTAINING PROTEIN"/>
    <property type="match status" value="1"/>
</dbReference>
<feature type="transmembrane region" description="Helical" evidence="7">
    <location>
        <begin position="118"/>
        <end position="138"/>
    </location>
</feature>
<evidence type="ECO:0000256" key="1">
    <source>
        <dbReference type="ARBA" id="ARBA00004141"/>
    </source>
</evidence>
<feature type="transmembrane region" description="Helical" evidence="7">
    <location>
        <begin position="35"/>
        <end position="53"/>
    </location>
</feature>
<organism evidence="9 10">
    <name type="scientific">Cellulomonas avistercoris</name>
    <dbReference type="NCBI Taxonomy" id="2762242"/>
    <lineage>
        <taxon>Bacteria</taxon>
        <taxon>Bacillati</taxon>
        <taxon>Actinomycetota</taxon>
        <taxon>Actinomycetes</taxon>
        <taxon>Micrococcales</taxon>
        <taxon>Cellulomonadaceae</taxon>
        <taxon>Cellulomonas</taxon>
    </lineage>
</organism>
<dbReference type="EMBL" id="JACSQV010000006">
    <property type="protein sequence ID" value="MBD7918440.1"/>
    <property type="molecule type" value="Genomic_DNA"/>
</dbReference>
<evidence type="ECO:0000313" key="10">
    <source>
        <dbReference type="Proteomes" id="UP000604241"/>
    </source>
</evidence>
<keyword evidence="4 7" id="KW-1133">Transmembrane helix</keyword>
<evidence type="ECO:0000259" key="8">
    <source>
        <dbReference type="Pfam" id="PF00892"/>
    </source>
</evidence>
<dbReference type="Proteomes" id="UP000604241">
    <property type="component" value="Unassembled WGS sequence"/>
</dbReference>
<evidence type="ECO:0000256" key="6">
    <source>
        <dbReference type="SAM" id="MobiDB-lite"/>
    </source>
</evidence>
<dbReference type="InterPro" id="IPR037185">
    <property type="entry name" value="EmrE-like"/>
</dbReference>
<proteinExistence type="inferred from homology"/>
<feature type="compositionally biased region" description="Low complexity" evidence="6">
    <location>
        <begin position="291"/>
        <end position="301"/>
    </location>
</feature>
<comment type="similarity">
    <text evidence="2">Belongs to the EamA transporter family.</text>
</comment>
<dbReference type="RefSeq" id="WP_191782580.1">
    <property type="nucleotide sequence ID" value="NZ_JACSQV010000006.1"/>
</dbReference>
<feature type="transmembrane region" description="Helical" evidence="7">
    <location>
        <begin position="205"/>
        <end position="228"/>
    </location>
</feature>
<protein>
    <submittedName>
        <fullName evidence="9">EamA family transporter</fullName>
    </submittedName>
</protein>
<keyword evidence="10" id="KW-1185">Reference proteome</keyword>
<name>A0ABR8QDE0_9CELL</name>
<feature type="transmembrane region" description="Helical" evidence="7">
    <location>
        <begin position="262"/>
        <end position="285"/>
    </location>
</feature>